<reference evidence="1" key="2">
    <citation type="submission" date="2021-04" db="EMBL/GenBank/DDBJ databases">
        <authorList>
            <person name="Liu J."/>
        </authorList>
    </citation>
    <scope>NUCLEOTIDE SEQUENCE</scope>
    <source>
        <strain evidence="1">BAD-6</strain>
    </source>
</reference>
<dbReference type="EMBL" id="JAGSND010000001">
    <property type="protein sequence ID" value="MBR0596340.1"/>
    <property type="molecule type" value="Genomic_DNA"/>
</dbReference>
<sequence>MEKYLMPVALVILILSTVMITIIGEANADDMARDGACIESRSCAIRYIDRLEEK</sequence>
<organism evidence="1 2">
    <name type="scientific">Sinanaerobacter chloroacetimidivorans</name>
    <dbReference type="NCBI Taxonomy" id="2818044"/>
    <lineage>
        <taxon>Bacteria</taxon>
        <taxon>Bacillati</taxon>
        <taxon>Bacillota</taxon>
        <taxon>Clostridia</taxon>
        <taxon>Peptostreptococcales</taxon>
        <taxon>Anaerovoracaceae</taxon>
        <taxon>Sinanaerobacter</taxon>
    </lineage>
</organism>
<proteinExistence type="predicted"/>
<comment type="caution">
    <text evidence="1">The sequence shown here is derived from an EMBL/GenBank/DDBJ whole genome shotgun (WGS) entry which is preliminary data.</text>
</comment>
<gene>
    <name evidence="1" type="ORF">KCX82_00470</name>
</gene>
<reference evidence="1" key="1">
    <citation type="submission" date="2021-04" db="EMBL/GenBank/DDBJ databases">
        <title>Sinoanaerobacter chloroacetimidivorans sp. nov., an obligate anaerobic bacterium isolated from anaerobic sludge.</title>
        <authorList>
            <person name="Bao Y."/>
        </authorList>
    </citation>
    <scope>NUCLEOTIDE SEQUENCE</scope>
    <source>
        <strain evidence="1">BAD-6</strain>
    </source>
</reference>
<name>A0A8J7VZ73_9FIRM</name>
<dbReference type="AlphaFoldDB" id="A0A8J7VZ73"/>
<protein>
    <submittedName>
        <fullName evidence="1">Uncharacterized protein</fullName>
    </submittedName>
</protein>
<dbReference type="RefSeq" id="WP_227016475.1">
    <property type="nucleotide sequence ID" value="NZ_JAGSND010000001.1"/>
</dbReference>
<accession>A0A8J7VZ73</accession>
<evidence type="ECO:0000313" key="1">
    <source>
        <dbReference type="EMBL" id="MBR0596340.1"/>
    </source>
</evidence>
<dbReference type="Proteomes" id="UP000675664">
    <property type="component" value="Unassembled WGS sequence"/>
</dbReference>
<evidence type="ECO:0000313" key="2">
    <source>
        <dbReference type="Proteomes" id="UP000675664"/>
    </source>
</evidence>
<keyword evidence="2" id="KW-1185">Reference proteome</keyword>